<evidence type="ECO:0000256" key="1">
    <source>
        <dbReference type="SAM" id="Phobius"/>
    </source>
</evidence>
<reference evidence="3 4" key="1">
    <citation type="submission" date="2016-10" db="EMBL/GenBank/DDBJ databases">
        <authorList>
            <person name="de Groot N.N."/>
        </authorList>
    </citation>
    <scope>NUCLEOTIDE SEQUENCE [LARGE SCALE GENOMIC DNA]</scope>
    <source>
        <strain evidence="3 4">DSM 25186</strain>
    </source>
</reference>
<feature type="domain" description="DUF6249" evidence="2">
    <location>
        <begin position="12"/>
        <end position="104"/>
    </location>
</feature>
<feature type="transmembrane region" description="Helical" evidence="1">
    <location>
        <begin position="6"/>
        <end position="25"/>
    </location>
</feature>
<sequence>MNEKILALLIPISAVIGTFIVIINVRRFENSERLAMIERGMEPNLHRPANNSNTLRFALLAIGIGVGLILADLFESLLNLDGDVIYPAMLFLGGGVGLLLAYRILERKEKEREAELQKTHP</sequence>
<dbReference type="OrthoDB" id="679295at2"/>
<feature type="transmembrane region" description="Helical" evidence="1">
    <location>
        <begin position="57"/>
        <end position="78"/>
    </location>
</feature>
<dbReference type="EMBL" id="FNFO01000017">
    <property type="protein sequence ID" value="SDM61480.1"/>
    <property type="molecule type" value="Genomic_DNA"/>
</dbReference>
<accession>A0A1G9UNI2</accession>
<keyword evidence="1" id="KW-0472">Membrane</keyword>
<dbReference type="Pfam" id="PF19762">
    <property type="entry name" value="DUF6249"/>
    <property type="match status" value="1"/>
</dbReference>
<dbReference type="Proteomes" id="UP000198510">
    <property type="component" value="Unassembled WGS sequence"/>
</dbReference>
<keyword evidence="4" id="KW-1185">Reference proteome</keyword>
<proteinExistence type="predicted"/>
<evidence type="ECO:0000259" key="2">
    <source>
        <dbReference type="Pfam" id="PF19762"/>
    </source>
</evidence>
<name>A0A1G9UNI2_9BACT</name>
<feature type="transmembrane region" description="Helical" evidence="1">
    <location>
        <begin position="84"/>
        <end position="102"/>
    </location>
</feature>
<evidence type="ECO:0000313" key="4">
    <source>
        <dbReference type="Proteomes" id="UP000198510"/>
    </source>
</evidence>
<evidence type="ECO:0000313" key="3">
    <source>
        <dbReference type="EMBL" id="SDM61480.1"/>
    </source>
</evidence>
<protein>
    <recommendedName>
        <fullName evidence="2">DUF6249 domain-containing protein</fullName>
    </recommendedName>
</protein>
<gene>
    <name evidence="3" type="ORF">SAMN05421823_11725</name>
</gene>
<dbReference type="STRING" id="1075417.SAMN05421823_11725"/>
<dbReference type="AlphaFoldDB" id="A0A1G9UNI2"/>
<keyword evidence="1" id="KW-1133">Transmembrane helix</keyword>
<organism evidence="3 4">
    <name type="scientific">Catalinimonas alkaloidigena</name>
    <dbReference type="NCBI Taxonomy" id="1075417"/>
    <lineage>
        <taxon>Bacteria</taxon>
        <taxon>Pseudomonadati</taxon>
        <taxon>Bacteroidota</taxon>
        <taxon>Cytophagia</taxon>
        <taxon>Cytophagales</taxon>
        <taxon>Catalimonadaceae</taxon>
        <taxon>Catalinimonas</taxon>
    </lineage>
</organism>
<dbReference type="RefSeq" id="WP_089688370.1">
    <property type="nucleotide sequence ID" value="NZ_FNFO01000017.1"/>
</dbReference>
<keyword evidence="1" id="KW-0812">Transmembrane</keyword>
<dbReference type="InterPro" id="IPR046216">
    <property type="entry name" value="DUF6249"/>
</dbReference>